<dbReference type="InterPro" id="IPR012337">
    <property type="entry name" value="RNaseH-like_sf"/>
</dbReference>
<sequence>MIYQRMIDNALWGFVQPKGGWKHYAELMQSAEERDRTLREVSGATANTSTGVTKFDANLRANQAEGSVAELVNSPMADMFTNGEADASALTPAFERRSFVDDICFGGESFEGCLETLDRLLARFEECRISISFTKSIFVQSKVDFLSHEVTRAGIRADPKKLKAITELSFPRSKKGMQSFLGALNYYSRFIQDFAVYGAALHQVKDEDFAPGGDLSAARRSFATLQQKVAEAPILRHFSRDQPVHVTLFANEWAVSTTLMQEHDGLMHPVRFCGRVLKDAEMNYHPAEKEVLALLQLLKRVKEKDCAFAQLLQSTITSFVDLEDSLSPVTPPTRGSPSVRMDPQLLYARLPRDYVGYVISFDGSAKTEKHGGYGSCAWILWRLPEWTVVIAASAYLETTTVIMAEYTGMNNGVAAALAHGAEDLVIVGDSRLAIQQSLGVIACRKESLIAQLNRHKELTAKLRSVKYLDAIREFNAAADWLAGETLENKTSAVVEDDDRKHELRVLNRIQEVIYEPSTETSGEVVTRSINSIHILETRDRSRSKNFFDFACETGQVAAVTRHQARARQKHVRFATEPVIINQDTEVQDRADNQVEGTPDPQDPPRSDATSTHEPSADDIDPLAVQEERCGRISKAQDEELRWSNLKMVLKGEEAQLGYRAAREAWKMADKFVLSEDGLLYFLGANRRWGRERTEETTLRLVVPTTMVQEIL</sequence>
<dbReference type="Proteomes" id="UP000429607">
    <property type="component" value="Unassembled WGS sequence"/>
</dbReference>
<dbReference type="Pfam" id="PF13456">
    <property type="entry name" value="RVT_3"/>
    <property type="match status" value="1"/>
</dbReference>
<proteinExistence type="predicted"/>
<dbReference type="InterPro" id="IPR043128">
    <property type="entry name" value="Rev_trsase/Diguanyl_cyclase"/>
</dbReference>
<evidence type="ECO:0000256" key="1">
    <source>
        <dbReference type="SAM" id="MobiDB-lite"/>
    </source>
</evidence>
<evidence type="ECO:0000259" key="2">
    <source>
        <dbReference type="Pfam" id="PF13456"/>
    </source>
</evidence>
<name>A0A6A3HI89_9STRA</name>
<dbReference type="PANTHER" id="PTHR33064">
    <property type="entry name" value="POL PROTEIN"/>
    <property type="match status" value="1"/>
</dbReference>
<accession>A0A6A3HI89</accession>
<feature type="domain" description="RNase H type-1" evidence="2">
    <location>
        <begin position="361"/>
        <end position="483"/>
    </location>
</feature>
<dbReference type="SUPFAM" id="SSF56672">
    <property type="entry name" value="DNA/RNA polymerases"/>
    <property type="match status" value="1"/>
</dbReference>
<dbReference type="GO" id="GO:0003676">
    <property type="term" value="F:nucleic acid binding"/>
    <property type="evidence" value="ECO:0007669"/>
    <property type="project" value="InterPro"/>
</dbReference>
<dbReference type="AlphaFoldDB" id="A0A6A3HI89"/>
<dbReference type="InterPro" id="IPR043502">
    <property type="entry name" value="DNA/RNA_pol_sf"/>
</dbReference>
<dbReference type="InterPro" id="IPR002156">
    <property type="entry name" value="RNaseH_domain"/>
</dbReference>
<evidence type="ECO:0000313" key="4">
    <source>
        <dbReference type="EMBL" id="KAE8969007.1"/>
    </source>
</evidence>
<comment type="caution">
    <text evidence="4">The sequence shown here is derived from an EMBL/GenBank/DDBJ whole genome shotgun (WGS) entry which is preliminary data.</text>
</comment>
<dbReference type="Gene3D" id="3.30.70.270">
    <property type="match status" value="2"/>
</dbReference>
<dbReference type="Gene3D" id="3.30.420.10">
    <property type="entry name" value="Ribonuclease H-like superfamily/Ribonuclease H"/>
    <property type="match status" value="1"/>
</dbReference>
<dbReference type="InterPro" id="IPR051320">
    <property type="entry name" value="Viral_Replic_Matur_Polypro"/>
</dbReference>
<dbReference type="SUPFAM" id="SSF53098">
    <property type="entry name" value="Ribonuclease H-like"/>
    <property type="match status" value="1"/>
</dbReference>
<reference evidence="4 5" key="1">
    <citation type="submission" date="2018-09" db="EMBL/GenBank/DDBJ databases">
        <title>Genomic investigation of the strawberry pathogen Phytophthora fragariae indicates pathogenicity is determined by transcriptional variation in three key races.</title>
        <authorList>
            <person name="Adams T.M."/>
            <person name="Armitage A.D."/>
            <person name="Sobczyk M.K."/>
            <person name="Bates H.J."/>
            <person name="Dunwell J.M."/>
            <person name="Nellist C.F."/>
            <person name="Harrison R.J."/>
        </authorList>
    </citation>
    <scope>NUCLEOTIDE SEQUENCE [LARGE SCALE GENOMIC DNA]</scope>
    <source>
        <strain evidence="4 5">SCRP249</strain>
    </source>
</reference>
<dbReference type="GO" id="GO:0004523">
    <property type="term" value="F:RNA-DNA hybrid ribonuclease activity"/>
    <property type="evidence" value="ECO:0007669"/>
    <property type="project" value="InterPro"/>
</dbReference>
<dbReference type="EMBL" id="QXFV01004550">
    <property type="protein sequence ID" value="KAE8969007.1"/>
    <property type="molecule type" value="Genomic_DNA"/>
</dbReference>
<feature type="non-terminal residue" evidence="4">
    <location>
        <position position="711"/>
    </location>
</feature>
<feature type="domain" description="Reverse transcriptase/retrotransposon-derived protein RNase H-like" evidence="3">
    <location>
        <begin position="218"/>
        <end position="302"/>
    </location>
</feature>
<gene>
    <name evidence="4" type="ORF">PR001_g27624</name>
</gene>
<dbReference type="InterPro" id="IPR041577">
    <property type="entry name" value="RT_RNaseH_2"/>
</dbReference>
<dbReference type="Pfam" id="PF17919">
    <property type="entry name" value="RT_RNaseH_2"/>
    <property type="match status" value="1"/>
</dbReference>
<dbReference type="InterPro" id="IPR036397">
    <property type="entry name" value="RNaseH_sf"/>
</dbReference>
<evidence type="ECO:0008006" key="6">
    <source>
        <dbReference type="Google" id="ProtNLM"/>
    </source>
</evidence>
<organism evidence="4 5">
    <name type="scientific">Phytophthora rubi</name>
    <dbReference type="NCBI Taxonomy" id="129364"/>
    <lineage>
        <taxon>Eukaryota</taxon>
        <taxon>Sar</taxon>
        <taxon>Stramenopiles</taxon>
        <taxon>Oomycota</taxon>
        <taxon>Peronosporomycetes</taxon>
        <taxon>Peronosporales</taxon>
        <taxon>Peronosporaceae</taxon>
        <taxon>Phytophthora</taxon>
    </lineage>
</organism>
<dbReference type="PANTHER" id="PTHR33064:SF37">
    <property type="entry name" value="RIBONUCLEASE H"/>
    <property type="match status" value="1"/>
</dbReference>
<protein>
    <recommendedName>
        <fullName evidence="6">RNase H type-1 domain-containing protein</fullName>
    </recommendedName>
</protein>
<evidence type="ECO:0000313" key="5">
    <source>
        <dbReference type="Proteomes" id="UP000429607"/>
    </source>
</evidence>
<evidence type="ECO:0000259" key="3">
    <source>
        <dbReference type="Pfam" id="PF17919"/>
    </source>
</evidence>
<feature type="region of interest" description="Disordered" evidence="1">
    <location>
        <begin position="579"/>
        <end position="620"/>
    </location>
</feature>